<dbReference type="Pfam" id="PF04773">
    <property type="entry name" value="FecR"/>
    <property type="match status" value="1"/>
</dbReference>
<keyword evidence="2" id="KW-1185">Reference proteome</keyword>
<dbReference type="GO" id="GO:0016989">
    <property type="term" value="F:sigma factor antagonist activity"/>
    <property type="evidence" value="ECO:0007669"/>
    <property type="project" value="TreeGrafter"/>
</dbReference>
<reference evidence="1 2" key="1">
    <citation type="submission" date="2017-08" db="EMBL/GenBank/DDBJ databases">
        <title>The complete genome sequence of Maribacter sp. B1, isolated from deep-sea sediment.</title>
        <authorList>
            <person name="Wu Y.-H."/>
            <person name="Cheng H."/>
            <person name="Xu X.-W."/>
        </authorList>
    </citation>
    <scope>NUCLEOTIDE SEQUENCE [LARGE SCALE GENOMIC DNA]</scope>
    <source>
        <strain evidence="1 2">B1</strain>
    </source>
</reference>
<dbReference type="Gene3D" id="2.60.120.1440">
    <property type="match status" value="1"/>
</dbReference>
<evidence type="ECO:0000313" key="2">
    <source>
        <dbReference type="Proteomes" id="UP000215244"/>
    </source>
</evidence>
<dbReference type="PANTHER" id="PTHR30273:SF2">
    <property type="entry name" value="PROTEIN FECR"/>
    <property type="match status" value="1"/>
</dbReference>
<sequence>MPMNEKYTNEDFLTRWVANELTKEEKDAFETSDVYRQFMVIDQQTGNLTGPEIDTEKALVKLKSRLLESKKIVPVRRLLWVASIAASFLILFGTYIFIFGNKTYSTGIGETETILLADGSSVELNANSSLSYKRFQWNDERSVVLTGEGYFKINSGAPFTVETDQGEIQVLGTSFNVRNRNHFKVQCYEGQISFTPNSNNLNPVQLSEGMQLELSENELLKSSLLNNQPDWKSGFSSFTQRPFSEVLEELSIQYPIKFDMGTIDTERLFTGQFTHSNLESALKSTMDPMGISYSISEDKRIITLSN</sequence>
<proteinExistence type="predicted"/>
<dbReference type="InterPro" id="IPR012373">
    <property type="entry name" value="Ferrdict_sens_TM"/>
</dbReference>
<dbReference type="EMBL" id="CP022957">
    <property type="protein sequence ID" value="ASV29212.1"/>
    <property type="molecule type" value="Genomic_DNA"/>
</dbReference>
<dbReference type="InterPro" id="IPR006860">
    <property type="entry name" value="FecR"/>
</dbReference>
<organism evidence="1 2">
    <name type="scientific">Maribacter cobaltidurans</name>
    <dbReference type="NCBI Taxonomy" id="1178778"/>
    <lineage>
        <taxon>Bacteria</taxon>
        <taxon>Pseudomonadati</taxon>
        <taxon>Bacteroidota</taxon>
        <taxon>Flavobacteriia</taxon>
        <taxon>Flavobacteriales</taxon>
        <taxon>Flavobacteriaceae</taxon>
        <taxon>Maribacter</taxon>
    </lineage>
</organism>
<dbReference type="PANTHER" id="PTHR30273">
    <property type="entry name" value="PERIPLASMIC SIGNAL SENSOR AND SIGMA FACTOR ACTIVATOR FECR-RELATED"/>
    <property type="match status" value="1"/>
</dbReference>
<gene>
    <name evidence="1" type="ORF">CJ263_02655</name>
</gene>
<accession>A0A223V1J0</accession>
<dbReference type="AlphaFoldDB" id="A0A223V1J0"/>
<protein>
    <submittedName>
        <fullName evidence="1">Uncharacterized protein</fullName>
    </submittedName>
</protein>
<evidence type="ECO:0000313" key="1">
    <source>
        <dbReference type="EMBL" id="ASV29212.1"/>
    </source>
</evidence>
<dbReference type="Gene3D" id="3.55.50.30">
    <property type="match status" value="1"/>
</dbReference>
<name>A0A223V1J0_9FLAO</name>
<dbReference type="Proteomes" id="UP000215244">
    <property type="component" value="Chromosome"/>
</dbReference>
<dbReference type="KEGG" id="marb:CJ263_02655"/>